<dbReference type="EMBL" id="JANBPK010001203">
    <property type="protein sequence ID" value="KAJ2924839.1"/>
    <property type="molecule type" value="Genomic_DNA"/>
</dbReference>
<dbReference type="AlphaFoldDB" id="A0A9W8J1Y7"/>
<organism evidence="2 3">
    <name type="scientific">Candolleomyces eurysporus</name>
    <dbReference type="NCBI Taxonomy" id="2828524"/>
    <lineage>
        <taxon>Eukaryota</taxon>
        <taxon>Fungi</taxon>
        <taxon>Dikarya</taxon>
        <taxon>Basidiomycota</taxon>
        <taxon>Agaricomycotina</taxon>
        <taxon>Agaricomycetes</taxon>
        <taxon>Agaricomycetidae</taxon>
        <taxon>Agaricales</taxon>
        <taxon>Agaricineae</taxon>
        <taxon>Psathyrellaceae</taxon>
        <taxon>Candolleomyces</taxon>
    </lineage>
</organism>
<evidence type="ECO:0000313" key="2">
    <source>
        <dbReference type="EMBL" id="KAJ2924839.1"/>
    </source>
</evidence>
<feature type="signal peptide" evidence="1">
    <location>
        <begin position="1"/>
        <end position="24"/>
    </location>
</feature>
<feature type="chain" id="PRO_5040883526" evidence="1">
    <location>
        <begin position="25"/>
        <end position="151"/>
    </location>
</feature>
<name>A0A9W8J1Y7_9AGAR</name>
<dbReference type="Proteomes" id="UP001140091">
    <property type="component" value="Unassembled WGS sequence"/>
</dbReference>
<evidence type="ECO:0000313" key="3">
    <source>
        <dbReference type="Proteomes" id="UP001140091"/>
    </source>
</evidence>
<sequence>MQFTLKATIVQIATVALFVTSAVASPTPVAANVVANAQLDHWLATTDANLTFINDVNTTSPLAGRATLDTRVVYCNIRSHNLCGGACTVYNGNSRCLDAAGTNCLFATTNVGFCDRDGCGGTCNQYSSCGTRLDGGFCYTPGTRSIIVPFT</sequence>
<gene>
    <name evidence="2" type="ORF">H1R20_g12265</name>
</gene>
<accession>A0A9W8J1Y7</accession>
<protein>
    <submittedName>
        <fullName evidence="2">Uncharacterized protein</fullName>
    </submittedName>
</protein>
<reference evidence="2" key="1">
    <citation type="submission" date="2022-06" db="EMBL/GenBank/DDBJ databases">
        <title>Genome Sequence of Candolleomyces eurysporus.</title>
        <authorList>
            <person name="Buettner E."/>
        </authorList>
    </citation>
    <scope>NUCLEOTIDE SEQUENCE</scope>
    <source>
        <strain evidence="2">VTCC 930004</strain>
    </source>
</reference>
<keyword evidence="1" id="KW-0732">Signal</keyword>
<comment type="caution">
    <text evidence="2">The sequence shown here is derived from an EMBL/GenBank/DDBJ whole genome shotgun (WGS) entry which is preliminary data.</text>
</comment>
<proteinExistence type="predicted"/>
<evidence type="ECO:0000256" key="1">
    <source>
        <dbReference type="SAM" id="SignalP"/>
    </source>
</evidence>
<feature type="non-terminal residue" evidence="2">
    <location>
        <position position="151"/>
    </location>
</feature>
<dbReference type="OrthoDB" id="2985022at2759"/>
<keyword evidence="3" id="KW-1185">Reference proteome</keyword>